<comment type="subcellular location">
    <subcellularLocation>
        <location evidence="2">Membrane</location>
    </subcellularLocation>
</comment>
<dbReference type="Pfam" id="PF02518">
    <property type="entry name" value="HATPase_c"/>
    <property type="match status" value="1"/>
</dbReference>
<dbReference type="AlphaFoldDB" id="A0A1M5VYC3"/>
<dbReference type="PRINTS" id="PR00344">
    <property type="entry name" value="BCTRLSENSOR"/>
</dbReference>
<dbReference type="EC" id="2.7.13.3" evidence="3"/>
<evidence type="ECO:0000256" key="1">
    <source>
        <dbReference type="ARBA" id="ARBA00000085"/>
    </source>
</evidence>
<protein>
    <recommendedName>
        <fullName evidence="3">histidine kinase</fullName>
        <ecNumber evidence="3">2.7.13.3</ecNumber>
    </recommendedName>
</protein>
<reference evidence="10 11" key="1">
    <citation type="submission" date="2016-11" db="EMBL/GenBank/DDBJ databases">
        <authorList>
            <person name="Jaros S."/>
            <person name="Januszkiewicz K."/>
            <person name="Wedrychowicz H."/>
        </authorList>
    </citation>
    <scope>NUCLEOTIDE SEQUENCE [LARGE SCALE GENOMIC DNA]</scope>
    <source>
        <strain evidence="10 11">DSM 8605</strain>
    </source>
</reference>
<dbReference type="InterPro" id="IPR036890">
    <property type="entry name" value="HATPase_C_sf"/>
</dbReference>
<dbReference type="Pfam" id="PF13426">
    <property type="entry name" value="PAS_9"/>
    <property type="match status" value="3"/>
</dbReference>
<dbReference type="GO" id="GO:0000155">
    <property type="term" value="F:phosphorelay sensor kinase activity"/>
    <property type="evidence" value="ECO:0007669"/>
    <property type="project" value="InterPro"/>
</dbReference>
<feature type="domain" description="Histidine kinase" evidence="9">
    <location>
        <begin position="517"/>
        <end position="740"/>
    </location>
</feature>
<dbReference type="PROSITE" id="PS50109">
    <property type="entry name" value="HIS_KIN"/>
    <property type="match status" value="1"/>
</dbReference>
<dbReference type="Pfam" id="PF00512">
    <property type="entry name" value="HisKA"/>
    <property type="match status" value="1"/>
</dbReference>
<dbReference type="InterPro" id="IPR004358">
    <property type="entry name" value="Sig_transdc_His_kin-like_C"/>
</dbReference>
<evidence type="ECO:0000256" key="2">
    <source>
        <dbReference type="ARBA" id="ARBA00004370"/>
    </source>
</evidence>
<dbReference type="InterPro" id="IPR005467">
    <property type="entry name" value="His_kinase_dom"/>
</dbReference>
<dbReference type="PANTHER" id="PTHR43047:SF72">
    <property type="entry name" value="OSMOSENSING HISTIDINE PROTEIN KINASE SLN1"/>
    <property type="match status" value="1"/>
</dbReference>
<dbReference type="PANTHER" id="PTHR43047">
    <property type="entry name" value="TWO-COMPONENT HISTIDINE PROTEIN KINASE"/>
    <property type="match status" value="1"/>
</dbReference>
<dbReference type="InterPro" id="IPR003594">
    <property type="entry name" value="HATPase_dom"/>
</dbReference>
<sequence length="775" mass="89451">MNLNNNDQNSFINISFSENCISKVSREFTYYTGYSHEDLKGKTISEFCFLMKILDFEKFNSSLNSYKCYLFSKNSKPLEVSIFSCFSFNKNERVCFFSLINDSEVEEKFQFAEDVLGNNEIGISIYDFPTLQLLKTNEAYLSYLKFPYNELKNVIGIKKSDIVNDKECNDIMDLWMSAIKKNKPLHFKNYKHEDSNKVITYWNYSIIPVIVDGKIKYIIETHLDVTEHNFNKIIMEKQADEIREQKEQLETIIENITDALFIFNKEGEYIKLNKTAREFYDESLSNIEVVGDCNRLTRFYDTDNNQIPFEQIPGNRVLNGETLVAERIGLKYKDGIKYTDINGTPIFNENGEFTTGILCCRDTTELVKYEEVLQEQNDCLNHLIDTMNLSVIRLSVPETKVTALNRKAFSIVKSIHPEIKELFSIKGEKFQDILPFFDDKEIIKRFNKNKREKAITREHTITIKGEEQYYNLIYHPIIGLNGSLSEIVVIIIDLTKEKKAKYLVEKNLKMQEEFFANMSHELKTPLNIIFSTIQLLDFYNNSNSLINKKNNIDHYIKIIKQNCYRLTKLVNNIVDISKIESGYFEIHLSNENIVSIIEGIVQSVAGFVESKGLSIVFDTNVEDKIIACDPNGIERVMLNLISNAIKFSNKGDTIFIDLYDKGETVDIIVKDTGIGISKENLEIVFQRFKQDDKSLSINSGGTGIGLCLVKSIVEMHKGSILLDSEEGKGSKFTIKFPSKIINENNNEYLIKNDCYESNYESKVENINIEFADIYG</sequence>
<dbReference type="SUPFAM" id="SSF47384">
    <property type="entry name" value="Homodimeric domain of signal transducing histidine kinase"/>
    <property type="match status" value="1"/>
</dbReference>
<dbReference type="Gene3D" id="1.10.287.130">
    <property type="match status" value="1"/>
</dbReference>
<evidence type="ECO:0000256" key="6">
    <source>
        <dbReference type="ARBA" id="ARBA00022777"/>
    </source>
</evidence>
<keyword evidence="7" id="KW-0902">Two-component regulatory system</keyword>
<dbReference type="GO" id="GO:0009927">
    <property type="term" value="F:histidine phosphotransfer kinase activity"/>
    <property type="evidence" value="ECO:0007669"/>
    <property type="project" value="TreeGrafter"/>
</dbReference>
<accession>A0A1M5VYC3</accession>
<evidence type="ECO:0000256" key="8">
    <source>
        <dbReference type="SAM" id="Coils"/>
    </source>
</evidence>
<evidence type="ECO:0000313" key="11">
    <source>
        <dbReference type="Proteomes" id="UP000184447"/>
    </source>
</evidence>
<evidence type="ECO:0000256" key="3">
    <source>
        <dbReference type="ARBA" id="ARBA00012438"/>
    </source>
</evidence>
<dbReference type="GO" id="GO:0005886">
    <property type="term" value="C:plasma membrane"/>
    <property type="evidence" value="ECO:0007669"/>
    <property type="project" value="TreeGrafter"/>
</dbReference>
<evidence type="ECO:0000256" key="4">
    <source>
        <dbReference type="ARBA" id="ARBA00022553"/>
    </source>
</evidence>
<dbReference type="CDD" id="cd00082">
    <property type="entry name" value="HisKA"/>
    <property type="match status" value="1"/>
</dbReference>
<dbReference type="Gene3D" id="3.30.450.20">
    <property type="entry name" value="PAS domain"/>
    <property type="match status" value="3"/>
</dbReference>
<keyword evidence="6 10" id="KW-0418">Kinase</keyword>
<gene>
    <name evidence="10" type="ORF">SAMN02745207_02553</name>
</gene>
<dbReference type="EMBL" id="FQXM01000014">
    <property type="protein sequence ID" value="SHH80236.1"/>
    <property type="molecule type" value="Genomic_DNA"/>
</dbReference>
<dbReference type="InterPro" id="IPR036097">
    <property type="entry name" value="HisK_dim/P_sf"/>
</dbReference>
<dbReference type="FunFam" id="3.30.565.10:FF:000006">
    <property type="entry name" value="Sensor histidine kinase WalK"/>
    <property type="match status" value="1"/>
</dbReference>
<dbReference type="InterPro" id="IPR000014">
    <property type="entry name" value="PAS"/>
</dbReference>
<dbReference type="SMART" id="SM00387">
    <property type="entry name" value="HATPase_c"/>
    <property type="match status" value="1"/>
</dbReference>
<evidence type="ECO:0000256" key="7">
    <source>
        <dbReference type="ARBA" id="ARBA00023012"/>
    </source>
</evidence>
<dbReference type="InterPro" id="IPR003661">
    <property type="entry name" value="HisK_dim/P_dom"/>
</dbReference>
<keyword evidence="8" id="KW-0175">Coiled coil</keyword>
<evidence type="ECO:0000256" key="5">
    <source>
        <dbReference type="ARBA" id="ARBA00022679"/>
    </source>
</evidence>
<evidence type="ECO:0000313" key="10">
    <source>
        <dbReference type="EMBL" id="SHH80236.1"/>
    </source>
</evidence>
<keyword evidence="11" id="KW-1185">Reference proteome</keyword>
<keyword evidence="4" id="KW-0597">Phosphoprotein</keyword>
<evidence type="ECO:0000259" key="9">
    <source>
        <dbReference type="PROSITE" id="PS50109"/>
    </source>
</evidence>
<proteinExistence type="predicted"/>
<dbReference type="SUPFAM" id="SSF55785">
    <property type="entry name" value="PYP-like sensor domain (PAS domain)"/>
    <property type="match status" value="3"/>
</dbReference>
<organism evidence="10 11">
    <name type="scientific">Clostridium grantii DSM 8605</name>
    <dbReference type="NCBI Taxonomy" id="1121316"/>
    <lineage>
        <taxon>Bacteria</taxon>
        <taxon>Bacillati</taxon>
        <taxon>Bacillota</taxon>
        <taxon>Clostridia</taxon>
        <taxon>Eubacteriales</taxon>
        <taxon>Clostridiaceae</taxon>
        <taxon>Clostridium</taxon>
    </lineage>
</organism>
<dbReference type="OrthoDB" id="9813394at2"/>
<comment type="catalytic activity">
    <reaction evidence="1">
        <text>ATP + protein L-histidine = ADP + protein N-phospho-L-histidine.</text>
        <dbReference type="EC" id="2.7.13.3"/>
    </reaction>
</comment>
<name>A0A1M5VYC3_9CLOT</name>
<feature type="coiled-coil region" evidence="8">
    <location>
        <begin position="232"/>
        <end position="259"/>
    </location>
</feature>
<dbReference type="STRING" id="1121316.SAMN02745207_02553"/>
<dbReference type="RefSeq" id="WP_073338811.1">
    <property type="nucleotide sequence ID" value="NZ_FQXM01000014.1"/>
</dbReference>
<dbReference type="InterPro" id="IPR035965">
    <property type="entry name" value="PAS-like_dom_sf"/>
</dbReference>
<dbReference type="Proteomes" id="UP000184447">
    <property type="component" value="Unassembled WGS sequence"/>
</dbReference>
<dbReference type="SMART" id="SM00388">
    <property type="entry name" value="HisKA"/>
    <property type="match status" value="1"/>
</dbReference>
<keyword evidence="5" id="KW-0808">Transferase</keyword>
<dbReference type="SUPFAM" id="SSF55874">
    <property type="entry name" value="ATPase domain of HSP90 chaperone/DNA topoisomerase II/histidine kinase"/>
    <property type="match status" value="1"/>
</dbReference>
<dbReference type="Gene3D" id="3.30.565.10">
    <property type="entry name" value="Histidine kinase-like ATPase, C-terminal domain"/>
    <property type="match status" value="1"/>
</dbReference>